<dbReference type="RefSeq" id="WP_343981486.1">
    <property type="nucleotide sequence ID" value="NZ_BAAAGK010000225.1"/>
</dbReference>
<protein>
    <submittedName>
        <fullName evidence="2">Uncharacterized protein</fullName>
    </submittedName>
</protein>
<evidence type="ECO:0000313" key="2">
    <source>
        <dbReference type="EMBL" id="MFC7600419.1"/>
    </source>
</evidence>
<feature type="region of interest" description="Disordered" evidence="1">
    <location>
        <begin position="29"/>
        <end position="53"/>
    </location>
</feature>
<gene>
    <name evidence="2" type="ORF">ACFQVD_09945</name>
</gene>
<proteinExistence type="predicted"/>
<name>A0ABW2SVZ6_9ACTN</name>
<comment type="caution">
    <text evidence="2">The sequence shown here is derived from an EMBL/GenBank/DDBJ whole genome shotgun (WGS) entry which is preliminary data.</text>
</comment>
<keyword evidence="3" id="KW-1185">Reference proteome</keyword>
<dbReference type="Proteomes" id="UP001596514">
    <property type="component" value="Unassembled WGS sequence"/>
</dbReference>
<evidence type="ECO:0000313" key="3">
    <source>
        <dbReference type="Proteomes" id="UP001596514"/>
    </source>
</evidence>
<reference evidence="3" key="1">
    <citation type="journal article" date="2019" name="Int. J. Syst. Evol. Microbiol.">
        <title>The Global Catalogue of Microorganisms (GCM) 10K type strain sequencing project: providing services to taxonomists for standard genome sequencing and annotation.</title>
        <authorList>
            <consortium name="The Broad Institute Genomics Platform"/>
            <consortium name="The Broad Institute Genome Sequencing Center for Infectious Disease"/>
            <person name="Wu L."/>
            <person name="Ma J."/>
        </authorList>
    </citation>
    <scope>NUCLEOTIDE SEQUENCE [LARGE SCALE GENOMIC DNA]</scope>
    <source>
        <strain evidence="3">JCM 10083</strain>
    </source>
</reference>
<organism evidence="2 3">
    <name type="scientific">Streptosporangium amethystogenes subsp. fukuiense</name>
    <dbReference type="NCBI Taxonomy" id="698418"/>
    <lineage>
        <taxon>Bacteria</taxon>
        <taxon>Bacillati</taxon>
        <taxon>Actinomycetota</taxon>
        <taxon>Actinomycetes</taxon>
        <taxon>Streptosporangiales</taxon>
        <taxon>Streptosporangiaceae</taxon>
        <taxon>Streptosporangium</taxon>
    </lineage>
</organism>
<accession>A0ABW2SVZ6</accession>
<evidence type="ECO:0000256" key="1">
    <source>
        <dbReference type="SAM" id="MobiDB-lite"/>
    </source>
</evidence>
<dbReference type="EMBL" id="JBHTEE010000001">
    <property type="protein sequence ID" value="MFC7600419.1"/>
    <property type="molecule type" value="Genomic_DNA"/>
</dbReference>
<sequence>MITIAQREASSGLVGEAEECDFALTDLVVPVPEPQERGNGPGGSRPTGRYRSR</sequence>